<organism evidence="2 3">
    <name type="scientific">Solanum pennellii</name>
    <name type="common">Tomato</name>
    <name type="synonym">Lycopersicon pennellii</name>
    <dbReference type="NCBI Taxonomy" id="28526"/>
    <lineage>
        <taxon>Eukaryota</taxon>
        <taxon>Viridiplantae</taxon>
        <taxon>Streptophyta</taxon>
        <taxon>Embryophyta</taxon>
        <taxon>Tracheophyta</taxon>
        <taxon>Spermatophyta</taxon>
        <taxon>Magnoliopsida</taxon>
        <taxon>eudicotyledons</taxon>
        <taxon>Gunneridae</taxon>
        <taxon>Pentapetalae</taxon>
        <taxon>asterids</taxon>
        <taxon>lamiids</taxon>
        <taxon>Solanales</taxon>
        <taxon>Solanaceae</taxon>
        <taxon>Solanoideae</taxon>
        <taxon>Solaneae</taxon>
        <taxon>Solanum</taxon>
        <taxon>Solanum subgen. Lycopersicon</taxon>
    </lineage>
</organism>
<feature type="domain" description="Integrase catalytic" evidence="1">
    <location>
        <begin position="31"/>
        <end position="156"/>
    </location>
</feature>
<dbReference type="InterPro" id="IPR012337">
    <property type="entry name" value="RNaseH-like_sf"/>
</dbReference>
<dbReference type="SUPFAM" id="SSF53098">
    <property type="entry name" value="Ribonuclease H-like"/>
    <property type="match status" value="1"/>
</dbReference>
<dbReference type="PROSITE" id="PS50994">
    <property type="entry name" value="INTEGRASE"/>
    <property type="match status" value="1"/>
</dbReference>
<accession>A0ABM1GT07</accession>
<dbReference type="Pfam" id="PF00665">
    <property type="entry name" value="rve"/>
    <property type="match status" value="1"/>
</dbReference>
<evidence type="ECO:0000313" key="2">
    <source>
        <dbReference type="Proteomes" id="UP000694930"/>
    </source>
</evidence>
<proteinExistence type="predicted"/>
<sequence>MEHDCCKFVQKCHNCQVHGDLNRVPPHKLNAMSFPWQFVAWGMDSIGPIEPSTSNEHRFILVTIDYFTKWVEVLSYISMTKKVIADFVHNNLICKFEVPESIVTDNGANLNNHLVRGIRKQFSITHQNSTAYHPQMNETVEATNKNVKKILRKMIDKYRVYGMKAFIPAEVKIPSLRIIQEAELSNVEWVSRRIDQLTVIDEKIIVSVCHSQLYRQKMIRAFHERVRARIFEIGQLILKRIFLHQDEYKGKLKTNWQGPYMVRKVLFGGALILSDVDDIAWPKPIN</sequence>
<dbReference type="RefSeq" id="XP_015075557.1">
    <property type="nucleotide sequence ID" value="XM_015220071.1"/>
</dbReference>
<evidence type="ECO:0000313" key="3">
    <source>
        <dbReference type="RefSeq" id="XP_015075557.1"/>
    </source>
</evidence>
<dbReference type="PANTHER" id="PTHR37984:SF5">
    <property type="entry name" value="PROTEIN NYNRIN-LIKE"/>
    <property type="match status" value="1"/>
</dbReference>
<protein>
    <submittedName>
        <fullName evidence="3">Uncharacterized protein K02A2.6-like</fullName>
    </submittedName>
</protein>
<evidence type="ECO:0000259" key="1">
    <source>
        <dbReference type="PROSITE" id="PS50994"/>
    </source>
</evidence>
<dbReference type="GeneID" id="107019669"/>
<reference evidence="2" key="1">
    <citation type="journal article" date="2014" name="Nat. Genet.">
        <title>The genome of the stress-tolerant wild tomato species Solanum pennellii.</title>
        <authorList>
            <person name="Bolger A."/>
            <person name="Scossa F."/>
            <person name="Bolger M.E."/>
            <person name="Lanz C."/>
            <person name="Maumus F."/>
            <person name="Tohge T."/>
            <person name="Quesneville H."/>
            <person name="Alseekh S."/>
            <person name="Sorensen I."/>
            <person name="Lichtenstein G."/>
            <person name="Fich E.A."/>
            <person name="Conte M."/>
            <person name="Keller H."/>
            <person name="Schneeberger K."/>
            <person name="Schwacke R."/>
            <person name="Ofner I."/>
            <person name="Vrebalov J."/>
            <person name="Xu Y."/>
            <person name="Osorio S."/>
            <person name="Aflitos S.A."/>
            <person name="Schijlen E."/>
            <person name="Jimenez-Gomez J.M."/>
            <person name="Ryngajllo M."/>
            <person name="Kimura S."/>
            <person name="Kumar R."/>
            <person name="Koenig D."/>
            <person name="Headland L.R."/>
            <person name="Maloof J.N."/>
            <person name="Sinha N."/>
            <person name="van Ham R.C."/>
            <person name="Lankhorst R.K."/>
            <person name="Mao L."/>
            <person name="Vogel A."/>
            <person name="Arsova B."/>
            <person name="Panstruga R."/>
            <person name="Fei Z."/>
            <person name="Rose J.K."/>
            <person name="Zamir D."/>
            <person name="Carrari F."/>
            <person name="Giovannoni J.J."/>
            <person name="Weigel D."/>
            <person name="Usadel B."/>
            <person name="Fernie A.R."/>
        </authorList>
    </citation>
    <scope>NUCLEOTIDE SEQUENCE [LARGE SCALE GENOMIC DNA]</scope>
    <source>
        <strain evidence="2">cv. LA0716</strain>
    </source>
</reference>
<dbReference type="Gene3D" id="3.30.420.10">
    <property type="entry name" value="Ribonuclease H-like superfamily/Ribonuclease H"/>
    <property type="match status" value="1"/>
</dbReference>
<dbReference type="InterPro" id="IPR036397">
    <property type="entry name" value="RNaseH_sf"/>
</dbReference>
<name>A0ABM1GT07_SOLPN</name>
<dbReference type="InterPro" id="IPR050951">
    <property type="entry name" value="Retrovirus_Pol_polyprotein"/>
</dbReference>
<reference evidence="3" key="2">
    <citation type="submission" date="2025-08" db="UniProtKB">
        <authorList>
            <consortium name="RefSeq"/>
        </authorList>
    </citation>
    <scope>IDENTIFICATION</scope>
</reference>
<dbReference type="PANTHER" id="PTHR37984">
    <property type="entry name" value="PROTEIN CBG26694"/>
    <property type="match status" value="1"/>
</dbReference>
<keyword evidence="2" id="KW-1185">Reference proteome</keyword>
<dbReference type="Proteomes" id="UP000694930">
    <property type="component" value="Chromosome 5"/>
</dbReference>
<gene>
    <name evidence="3" type="primary">LOC107019669</name>
</gene>
<dbReference type="InterPro" id="IPR001584">
    <property type="entry name" value="Integrase_cat-core"/>
</dbReference>